<sequence>MSQPLDLLVLGNAIVDLIAHADDAFLADQGVAKGAMQLIDEARAEALFSVMGPATVVSGGSGANTAVGAALLGAKTGFVGKVRDDELGRLFSHDLKATGVSFETAPAAEGPATARCFILVTPDGERTMNTYLGACQKLSFDDVDEAAVRAARVTYLEGYLWDPPAAKDAFRKAVGIAHGAGNAVALTLSDAFCVDRYRDEFLGLIREGSIDILFANIGELQSLYSTDDPDKAIAALRDERGGHGKHLLGLVTRSADGALVVRGGEVRSVEASPVREVVDTTGAGDLFAAGFLAGHARGLDYVASARLGALAAAEVIEHIGARPQRDLLALAREQRLI</sequence>
<dbReference type="AlphaFoldDB" id="A0A1I4GFJ3"/>
<dbReference type="GO" id="GO:0016301">
    <property type="term" value="F:kinase activity"/>
    <property type="evidence" value="ECO:0007669"/>
    <property type="project" value="UniProtKB-KW"/>
</dbReference>
<accession>A0A1I4GFJ3</accession>
<dbReference type="InterPro" id="IPR002173">
    <property type="entry name" value="Carboh/pur_kinase_PfkB_CS"/>
</dbReference>
<keyword evidence="2" id="KW-0808">Transferase</keyword>
<dbReference type="OrthoDB" id="9813569at2"/>
<dbReference type="STRING" id="414703.SAMN04488125_11225"/>
<keyword evidence="6" id="KW-1185">Reference proteome</keyword>
<evidence type="ECO:0000256" key="2">
    <source>
        <dbReference type="ARBA" id="ARBA00022679"/>
    </source>
</evidence>
<proteinExistence type="inferred from homology"/>
<gene>
    <name evidence="5" type="ORF">SAMN04488125_11225</name>
</gene>
<evidence type="ECO:0000256" key="1">
    <source>
        <dbReference type="ARBA" id="ARBA00010688"/>
    </source>
</evidence>
<reference evidence="6" key="1">
    <citation type="submission" date="2016-10" db="EMBL/GenBank/DDBJ databases">
        <authorList>
            <person name="Varghese N."/>
            <person name="Submissions S."/>
        </authorList>
    </citation>
    <scope>NUCLEOTIDE SEQUENCE [LARGE SCALE GENOMIC DNA]</scope>
    <source>
        <strain evidence="6">CGMCC 1.6474</strain>
    </source>
</reference>
<dbReference type="CDD" id="cd01168">
    <property type="entry name" value="adenosine_kinase"/>
    <property type="match status" value="1"/>
</dbReference>
<dbReference type="InterPro" id="IPR011611">
    <property type="entry name" value="PfkB_dom"/>
</dbReference>
<dbReference type="InterPro" id="IPR052700">
    <property type="entry name" value="Carb_kinase_PfkB-like"/>
</dbReference>
<dbReference type="Gene3D" id="3.40.1190.20">
    <property type="match status" value="1"/>
</dbReference>
<dbReference type="PANTHER" id="PTHR43320">
    <property type="entry name" value="SUGAR KINASE"/>
    <property type="match status" value="1"/>
</dbReference>
<organism evidence="5 6">
    <name type="scientific">Methylorubrum salsuginis</name>
    <dbReference type="NCBI Taxonomy" id="414703"/>
    <lineage>
        <taxon>Bacteria</taxon>
        <taxon>Pseudomonadati</taxon>
        <taxon>Pseudomonadota</taxon>
        <taxon>Alphaproteobacteria</taxon>
        <taxon>Hyphomicrobiales</taxon>
        <taxon>Methylobacteriaceae</taxon>
        <taxon>Methylorubrum</taxon>
    </lineage>
</organism>
<dbReference type="EMBL" id="FOSV01000012">
    <property type="protein sequence ID" value="SFL28842.1"/>
    <property type="molecule type" value="Genomic_DNA"/>
</dbReference>
<dbReference type="RefSeq" id="WP_091947727.1">
    <property type="nucleotide sequence ID" value="NZ_FOSV01000012.1"/>
</dbReference>
<evidence type="ECO:0000313" key="6">
    <source>
        <dbReference type="Proteomes" id="UP000198804"/>
    </source>
</evidence>
<dbReference type="Proteomes" id="UP000198804">
    <property type="component" value="Unassembled WGS sequence"/>
</dbReference>
<dbReference type="PROSITE" id="PS00584">
    <property type="entry name" value="PFKB_KINASES_2"/>
    <property type="match status" value="1"/>
</dbReference>
<evidence type="ECO:0000259" key="4">
    <source>
        <dbReference type="Pfam" id="PF00294"/>
    </source>
</evidence>
<dbReference type="PANTHER" id="PTHR43320:SF3">
    <property type="entry name" value="CARBOHYDRATE KINASE PFKB DOMAIN-CONTAINING PROTEIN"/>
    <property type="match status" value="1"/>
</dbReference>
<feature type="domain" description="Carbohydrate kinase PfkB" evidence="4">
    <location>
        <begin position="56"/>
        <end position="322"/>
    </location>
</feature>
<name>A0A1I4GFJ3_9HYPH</name>
<evidence type="ECO:0000256" key="3">
    <source>
        <dbReference type="ARBA" id="ARBA00022777"/>
    </source>
</evidence>
<keyword evidence="3 5" id="KW-0418">Kinase</keyword>
<comment type="similarity">
    <text evidence="1">Belongs to the carbohydrate kinase PfkB family.</text>
</comment>
<protein>
    <submittedName>
        <fullName evidence="5">Sugar or nucleoside kinase, ribokinase family</fullName>
    </submittedName>
</protein>
<dbReference type="Pfam" id="PF00294">
    <property type="entry name" value="PfkB"/>
    <property type="match status" value="1"/>
</dbReference>
<dbReference type="InterPro" id="IPR029056">
    <property type="entry name" value="Ribokinase-like"/>
</dbReference>
<evidence type="ECO:0000313" key="5">
    <source>
        <dbReference type="EMBL" id="SFL28842.1"/>
    </source>
</evidence>
<dbReference type="SUPFAM" id="SSF53613">
    <property type="entry name" value="Ribokinase-like"/>
    <property type="match status" value="1"/>
</dbReference>